<keyword evidence="6" id="KW-0624">Polysaccharide degradation</keyword>
<dbReference type="FunFam" id="3.20.20.80:FF:000104">
    <property type="entry name" value="Endo-1,4-beta-xylanase A"/>
    <property type="match status" value="1"/>
</dbReference>
<dbReference type="Pfam" id="PF00849">
    <property type="entry name" value="PseudoU_synth_2"/>
    <property type="match status" value="1"/>
</dbReference>
<dbReference type="InterPro" id="IPR003305">
    <property type="entry name" value="CenC_carb-bd"/>
</dbReference>
<evidence type="ECO:0000256" key="3">
    <source>
        <dbReference type="ARBA" id="ARBA00022737"/>
    </source>
</evidence>
<accession>A0AA86SU51</accession>
<evidence type="ECO:0000256" key="6">
    <source>
        <dbReference type="ARBA" id="ARBA00023326"/>
    </source>
</evidence>
<evidence type="ECO:0000256" key="2">
    <source>
        <dbReference type="ARBA" id="ARBA00022651"/>
    </source>
</evidence>
<evidence type="ECO:0000259" key="7">
    <source>
        <dbReference type="PROSITE" id="PS51760"/>
    </source>
</evidence>
<gene>
    <name evidence="8" type="ORF">AYBTSS11_LOCUS24816</name>
</gene>
<dbReference type="Proteomes" id="UP001189624">
    <property type="component" value="Chromosome 8"/>
</dbReference>
<keyword evidence="3" id="KW-0677">Repeat</keyword>
<reference evidence="8" key="1">
    <citation type="submission" date="2023-10" db="EMBL/GenBank/DDBJ databases">
        <authorList>
            <person name="Domelevo Entfellner J.-B."/>
        </authorList>
    </citation>
    <scope>NUCLEOTIDE SEQUENCE</scope>
</reference>
<evidence type="ECO:0000313" key="9">
    <source>
        <dbReference type="Proteomes" id="UP001189624"/>
    </source>
</evidence>
<proteinExistence type="inferred from homology"/>
<dbReference type="SMART" id="SM00633">
    <property type="entry name" value="Glyco_10"/>
    <property type="match status" value="1"/>
</dbReference>
<dbReference type="InterPro" id="IPR044846">
    <property type="entry name" value="GH10"/>
</dbReference>
<dbReference type="SUPFAM" id="SSF55120">
    <property type="entry name" value="Pseudouridine synthase"/>
    <property type="match status" value="1"/>
</dbReference>
<dbReference type="InterPro" id="IPR020103">
    <property type="entry name" value="PsdUridine_synth_cat_dom_sf"/>
</dbReference>
<dbReference type="GO" id="GO:0001522">
    <property type="term" value="P:pseudouridine synthesis"/>
    <property type="evidence" value="ECO:0007669"/>
    <property type="project" value="InterPro"/>
</dbReference>
<evidence type="ECO:0000313" key="8">
    <source>
        <dbReference type="EMBL" id="CAJ1972762.1"/>
    </source>
</evidence>
<comment type="similarity">
    <text evidence="1">Belongs to the glycosyl hydrolase 10 (cellulase F) family.</text>
</comment>
<organism evidence="8 9">
    <name type="scientific">Sphenostylis stenocarpa</name>
    <dbReference type="NCBI Taxonomy" id="92480"/>
    <lineage>
        <taxon>Eukaryota</taxon>
        <taxon>Viridiplantae</taxon>
        <taxon>Streptophyta</taxon>
        <taxon>Embryophyta</taxon>
        <taxon>Tracheophyta</taxon>
        <taxon>Spermatophyta</taxon>
        <taxon>Magnoliopsida</taxon>
        <taxon>eudicotyledons</taxon>
        <taxon>Gunneridae</taxon>
        <taxon>Pentapetalae</taxon>
        <taxon>rosids</taxon>
        <taxon>fabids</taxon>
        <taxon>Fabales</taxon>
        <taxon>Fabaceae</taxon>
        <taxon>Papilionoideae</taxon>
        <taxon>50 kb inversion clade</taxon>
        <taxon>NPAAA clade</taxon>
        <taxon>indigoferoid/millettioid clade</taxon>
        <taxon>Phaseoleae</taxon>
        <taxon>Sphenostylis</taxon>
    </lineage>
</organism>
<dbReference type="Gene3D" id="3.20.20.80">
    <property type="entry name" value="Glycosidases"/>
    <property type="match status" value="1"/>
</dbReference>
<evidence type="ECO:0000256" key="4">
    <source>
        <dbReference type="ARBA" id="ARBA00022801"/>
    </source>
</evidence>
<dbReference type="InterPro" id="IPR001000">
    <property type="entry name" value="GH10_dom"/>
</dbReference>
<dbReference type="SUPFAM" id="SSF51445">
    <property type="entry name" value="(Trans)glycosidases"/>
    <property type="match status" value="1"/>
</dbReference>
<dbReference type="GO" id="GO:0045493">
    <property type="term" value="P:xylan catabolic process"/>
    <property type="evidence" value="ECO:0007669"/>
    <property type="project" value="UniProtKB-KW"/>
</dbReference>
<dbReference type="FunFam" id="2.60.120.260:FF:000103">
    <property type="entry name" value="Glycosyl hydrolase family 10 protein"/>
    <property type="match status" value="1"/>
</dbReference>
<dbReference type="InterPro" id="IPR008979">
    <property type="entry name" value="Galactose-bd-like_sf"/>
</dbReference>
<dbReference type="SUPFAM" id="SSF49785">
    <property type="entry name" value="Galactose-binding domain-like"/>
    <property type="match status" value="3"/>
</dbReference>
<dbReference type="Gene3D" id="2.60.120.260">
    <property type="entry name" value="Galactose-binding domain-like"/>
    <property type="match status" value="3"/>
</dbReference>
<dbReference type="Gene3D" id="3.30.2350.10">
    <property type="entry name" value="Pseudouridine synthase"/>
    <property type="match status" value="1"/>
</dbReference>
<dbReference type="PANTHER" id="PTHR31490:SF1">
    <property type="entry name" value="ENDO-1,4-BETA-XYLANASE 1"/>
    <property type="match status" value="1"/>
</dbReference>
<evidence type="ECO:0000256" key="1">
    <source>
        <dbReference type="ARBA" id="ARBA00007495"/>
    </source>
</evidence>
<dbReference type="CDD" id="cd02869">
    <property type="entry name" value="PseudoU_synth_RluA_like"/>
    <property type="match status" value="1"/>
</dbReference>
<dbReference type="Pfam" id="PF00331">
    <property type="entry name" value="Glyco_hydro_10"/>
    <property type="match status" value="1"/>
</dbReference>
<keyword evidence="9" id="KW-1185">Reference proteome</keyword>
<dbReference type="GO" id="GO:0031176">
    <property type="term" value="F:endo-1,4-beta-xylanase activity"/>
    <property type="evidence" value="ECO:0007669"/>
    <property type="project" value="UniProtKB-ARBA"/>
</dbReference>
<dbReference type="GO" id="GO:0003723">
    <property type="term" value="F:RNA binding"/>
    <property type="evidence" value="ECO:0007669"/>
    <property type="project" value="InterPro"/>
</dbReference>
<dbReference type="Gramene" id="rna-AYBTSS11_LOCUS24816">
    <property type="protein sequence ID" value="CAJ1972762.1"/>
    <property type="gene ID" value="gene-AYBTSS11_LOCUS24816"/>
</dbReference>
<sequence length="1411" mass="157621">MGMARASPHKSGIVFSEQAHGLAITYKAPWASLFVLFPYGCSWMLFVVRHYSRIQPPRPVSVEPVIRVSNNIARLDAPKEGPKPRQLLSLPPFPSHPLPAKSSNSGPGQREYVTAVNWIKYYFKGTWGSVIESHFREGLDRFWQNWMEVLLVNMDGVWLVHGWPKLWWVQMEDLVAADSNTQKGKLMKPLRKIRPNEVMKHGVRVHVPVSIAETRISKRYDAIPSGTLYPNADEIKYLQRLMIYKDSAIIVLNKPPKLPVKGNLPVHNSMDALAAAALSYDYDEGPKLAWNDACEATYQRYWALVIGTPKEKEGTIHAPLSKVLLNDGKTERIILAHHSSVEPRQEAVTEYRVLGPKINGCSWVELRPLTYRKHQLRVHCAEALGTPIVGDYKYGWFVHSRWKQMPRVDIEPTTGKPYKLRRPEGLDVQKGSVLSKVPLLHLHCRELVLPNIANFLHVLNNRSEELHSSLSQQPDVLRFGDFYNSSLPAVSQAESKFDAHRKHNQSQSQIMAGNISGPSGSKGANILLNHDFSSGLNSWHLNSCTGYVISAEKGIQGGISMELGVNYAVITDRKECWQGLEQDITDRISSGSTYTVSACVGVSRLSQGSSDVLATLKLEYHNSATSYLFIGRTSVNKDSWGTLEGTFSLSTMPDRVVFYLEGPAPGVDLLIRSVEISCSTPNNNTTSTACVSVGDDNIIINPQFDDGLNNWSGRGCKIMLHDSMNNGKIVPKSGKFFASATERTQNWNGIQQDITGRVQRKLAYEVTALVRIFGNNVSTADVRATLWVQAPDLKEQYIGIANMQATDKDWATMQGKFLLNGSPTKVVLYLEGPPPGTDILLNNLVLKHAAKTPPSTPPDVKNVTYGVNIIENSNLADGTNGWFPLGNCTLSVKTGSPHIIPPMARDSLGPHELLSGRYTLVTNRTQTWMGPAQIITDKVKLFLTYQVSAWVRIGSGSSGPQNVNVALGVDNQWVNGGQSEVSDDMWHEIGGSFRIEKQPSKVMVYVQGPASGVDLMVAGLQIFPVDRPARFRYLKIQTDKIRKRDVILKFSGLDSGSYANTSVQVRQTQNDFPIGTCISRTNIDNEDFVNFIVKHFNWAVFGNELKWYWTEPQQGNLNYKDADDLLSLCQKYNIQTRGHCIFWEVDGVVQQWIKSLNKNDLMTAVQNRLNGLLTRYKGKFSHYDVNNEMLHGSFFQDRLGKDIRANMFKTANQLDPSATLFVNDYHVEDGCDTRSCPDKYIHHILDLQEQGAPVGGIGIQGHIDSPIGPIVSSSLDKLGILGLPIWFTELDVSSINEYVRADDLEVMLREAMAHPAVEGIMLWGFWELFMSRDNAHLVNAEGDINEAGKRFLALKQEWLSHSRGHVDEQGQYNFRGFRGTYNVQVVSPSKKISKTFVLDKGDTPLVVSIDL</sequence>
<dbReference type="InterPro" id="IPR017853">
    <property type="entry name" value="GH"/>
</dbReference>
<name>A0AA86SU51_9FABA</name>
<keyword evidence="2" id="KW-0858">Xylan degradation</keyword>
<keyword evidence="5" id="KW-0119">Carbohydrate metabolism</keyword>
<dbReference type="GO" id="GO:0009982">
    <property type="term" value="F:pseudouridine synthase activity"/>
    <property type="evidence" value="ECO:0007669"/>
    <property type="project" value="InterPro"/>
</dbReference>
<dbReference type="Pfam" id="PF02018">
    <property type="entry name" value="CBM_4_9"/>
    <property type="match status" value="3"/>
</dbReference>
<feature type="domain" description="GH10" evidence="7">
    <location>
        <begin position="1059"/>
        <end position="1354"/>
    </location>
</feature>
<dbReference type="PANTHER" id="PTHR31490">
    <property type="entry name" value="GLYCOSYL HYDROLASE"/>
    <property type="match status" value="1"/>
</dbReference>
<dbReference type="EMBL" id="OY731405">
    <property type="protein sequence ID" value="CAJ1972762.1"/>
    <property type="molecule type" value="Genomic_DNA"/>
</dbReference>
<keyword evidence="4" id="KW-0378">Hydrolase</keyword>
<dbReference type="InterPro" id="IPR006145">
    <property type="entry name" value="PsdUridine_synth_RsuA/RluA"/>
</dbReference>
<protein>
    <recommendedName>
        <fullName evidence="7">GH10 domain-containing protein</fullName>
    </recommendedName>
</protein>
<dbReference type="PROSITE" id="PS51760">
    <property type="entry name" value="GH10_2"/>
    <property type="match status" value="1"/>
</dbReference>
<evidence type="ECO:0000256" key="5">
    <source>
        <dbReference type="ARBA" id="ARBA00023277"/>
    </source>
</evidence>